<dbReference type="AlphaFoldDB" id="A0A974CYL4"/>
<evidence type="ECO:0000313" key="1">
    <source>
        <dbReference type="EMBL" id="OCT81075.1"/>
    </source>
</evidence>
<reference evidence="2" key="1">
    <citation type="journal article" date="2016" name="Nature">
        <title>Genome evolution in the allotetraploid frog Xenopus laevis.</title>
        <authorList>
            <person name="Session A.M."/>
            <person name="Uno Y."/>
            <person name="Kwon T."/>
            <person name="Chapman J.A."/>
            <person name="Toyoda A."/>
            <person name="Takahashi S."/>
            <person name="Fukui A."/>
            <person name="Hikosaka A."/>
            <person name="Suzuki A."/>
            <person name="Kondo M."/>
            <person name="van Heeringen S.J."/>
            <person name="Quigley I."/>
            <person name="Heinz S."/>
            <person name="Ogino H."/>
            <person name="Ochi H."/>
            <person name="Hellsten U."/>
            <person name="Lyons J.B."/>
            <person name="Simakov O."/>
            <person name="Putnam N."/>
            <person name="Stites J."/>
            <person name="Kuroki Y."/>
            <person name="Tanaka T."/>
            <person name="Michiue T."/>
            <person name="Watanabe M."/>
            <person name="Bogdanovic O."/>
            <person name="Lister R."/>
            <person name="Georgiou G."/>
            <person name="Paranjpe S.S."/>
            <person name="van Kruijsbergen I."/>
            <person name="Shu S."/>
            <person name="Carlson J."/>
            <person name="Kinoshita T."/>
            <person name="Ohta Y."/>
            <person name="Mawaribuchi S."/>
            <person name="Jenkins J."/>
            <person name="Grimwood J."/>
            <person name="Schmutz J."/>
            <person name="Mitros T."/>
            <person name="Mozaffari S.V."/>
            <person name="Suzuki Y."/>
            <person name="Haramoto Y."/>
            <person name="Yamamoto T.S."/>
            <person name="Takagi C."/>
            <person name="Heald R."/>
            <person name="Miller K."/>
            <person name="Haudenschild C."/>
            <person name="Kitzman J."/>
            <person name="Nakayama T."/>
            <person name="Izutsu Y."/>
            <person name="Robert J."/>
            <person name="Fortriede J."/>
            <person name="Burns K."/>
            <person name="Lotay V."/>
            <person name="Karimi K."/>
            <person name="Yasuoka Y."/>
            <person name="Dichmann D.S."/>
            <person name="Flajnik M.F."/>
            <person name="Houston D.W."/>
            <person name="Shendure J."/>
            <person name="DuPasquier L."/>
            <person name="Vize P.D."/>
            <person name="Zorn A.M."/>
            <person name="Ito M."/>
            <person name="Marcotte E.M."/>
            <person name="Wallingford J.B."/>
            <person name="Ito Y."/>
            <person name="Asashima M."/>
            <person name="Ueno N."/>
            <person name="Matsuda Y."/>
            <person name="Veenstra G.J."/>
            <person name="Fujiyama A."/>
            <person name="Harland R.M."/>
            <person name="Taira M."/>
            <person name="Rokhsar D.S."/>
        </authorList>
    </citation>
    <scope>NUCLEOTIDE SEQUENCE [LARGE SCALE GENOMIC DNA]</scope>
    <source>
        <strain evidence="2">J</strain>
    </source>
</reference>
<proteinExistence type="predicted"/>
<sequence>MAKHIHTVGTLRTALYPKETDQSELLNEFWTIMYTVVCHFLNKGATVTRQCSLCPMARPVSHNFVSEFQLKYCF</sequence>
<name>A0A974CYL4_XENLA</name>
<dbReference type="EMBL" id="CM004474">
    <property type="protein sequence ID" value="OCT81075.1"/>
    <property type="molecule type" value="Genomic_DNA"/>
</dbReference>
<evidence type="ECO:0000313" key="2">
    <source>
        <dbReference type="Proteomes" id="UP000694892"/>
    </source>
</evidence>
<organism evidence="1 2">
    <name type="scientific">Xenopus laevis</name>
    <name type="common">African clawed frog</name>
    <dbReference type="NCBI Taxonomy" id="8355"/>
    <lineage>
        <taxon>Eukaryota</taxon>
        <taxon>Metazoa</taxon>
        <taxon>Chordata</taxon>
        <taxon>Craniata</taxon>
        <taxon>Vertebrata</taxon>
        <taxon>Euteleostomi</taxon>
        <taxon>Amphibia</taxon>
        <taxon>Batrachia</taxon>
        <taxon>Anura</taxon>
        <taxon>Pipoidea</taxon>
        <taxon>Pipidae</taxon>
        <taxon>Xenopodinae</taxon>
        <taxon>Xenopus</taxon>
        <taxon>Xenopus</taxon>
    </lineage>
</organism>
<accession>A0A974CYL4</accession>
<dbReference type="Proteomes" id="UP000694892">
    <property type="component" value="Chromosome 5L"/>
</dbReference>
<protein>
    <submittedName>
        <fullName evidence="1">Uncharacterized protein</fullName>
    </submittedName>
</protein>
<gene>
    <name evidence="1" type="ORF">XELAEV_18027888mg</name>
</gene>